<dbReference type="EMBL" id="KZ451950">
    <property type="protein sequence ID" value="PKA58994.1"/>
    <property type="molecule type" value="Genomic_DNA"/>
</dbReference>
<keyword evidence="9" id="KW-1185">Reference proteome</keyword>
<feature type="transmembrane region" description="Helical" evidence="7">
    <location>
        <begin position="89"/>
        <end position="105"/>
    </location>
</feature>
<feature type="transmembrane region" description="Helical" evidence="7">
    <location>
        <begin position="63"/>
        <end position="83"/>
    </location>
</feature>
<dbReference type="PANTHER" id="PTHR19317:SF2">
    <property type="entry name" value="PRA1 FAMILY PROTEIN F2"/>
    <property type="match status" value="1"/>
</dbReference>
<dbReference type="GO" id="GO:0016020">
    <property type="term" value="C:membrane"/>
    <property type="evidence" value="ECO:0007669"/>
    <property type="project" value="UniProtKB-SubCell"/>
</dbReference>
<evidence type="ECO:0000256" key="2">
    <source>
        <dbReference type="ARBA" id="ARBA00004141"/>
    </source>
</evidence>
<reference evidence="8 9" key="1">
    <citation type="journal article" date="2017" name="Nature">
        <title>The Apostasia genome and the evolution of orchids.</title>
        <authorList>
            <person name="Zhang G.Q."/>
            <person name="Liu K.W."/>
            <person name="Li Z."/>
            <person name="Lohaus R."/>
            <person name="Hsiao Y.Y."/>
            <person name="Niu S.C."/>
            <person name="Wang J.Y."/>
            <person name="Lin Y.C."/>
            <person name="Xu Q."/>
            <person name="Chen L.J."/>
            <person name="Yoshida K."/>
            <person name="Fujiwara S."/>
            <person name="Wang Z.W."/>
            <person name="Zhang Y.Q."/>
            <person name="Mitsuda N."/>
            <person name="Wang M."/>
            <person name="Liu G.H."/>
            <person name="Pecoraro L."/>
            <person name="Huang H.X."/>
            <person name="Xiao X.J."/>
            <person name="Lin M."/>
            <person name="Wu X.Y."/>
            <person name="Wu W.L."/>
            <person name="Chen Y.Y."/>
            <person name="Chang S.B."/>
            <person name="Sakamoto S."/>
            <person name="Ohme-Takagi M."/>
            <person name="Yagi M."/>
            <person name="Zeng S.J."/>
            <person name="Shen C.Y."/>
            <person name="Yeh C.M."/>
            <person name="Luo Y.B."/>
            <person name="Tsai W.C."/>
            <person name="Van de Peer Y."/>
            <person name="Liu Z.J."/>
        </authorList>
    </citation>
    <scope>NUCLEOTIDE SEQUENCE [LARGE SCALE GENOMIC DNA]</scope>
    <source>
        <strain evidence="9">cv. Shenzhen</strain>
        <tissue evidence="8">Stem</tissue>
    </source>
</reference>
<dbReference type="AlphaFoldDB" id="A0A2I0ATX7"/>
<name>A0A2I0ATX7_9ASPA</name>
<evidence type="ECO:0000256" key="3">
    <source>
        <dbReference type="ARBA" id="ARBA00006483"/>
    </source>
</evidence>
<accession>A0A2I0ATX7</accession>
<comment type="subcellular location">
    <subcellularLocation>
        <location evidence="2 7">Membrane</location>
        <topology evidence="2 7">Multi-pass membrane protein</topology>
    </subcellularLocation>
</comment>
<protein>
    <recommendedName>
        <fullName evidence="7">PRA1 family protein</fullName>
    </recommendedName>
</protein>
<dbReference type="GO" id="GO:0005794">
    <property type="term" value="C:Golgi apparatus"/>
    <property type="evidence" value="ECO:0007669"/>
    <property type="project" value="TreeGrafter"/>
</dbReference>
<keyword evidence="7" id="KW-0813">Transport</keyword>
<evidence type="ECO:0000256" key="4">
    <source>
        <dbReference type="ARBA" id="ARBA00022692"/>
    </source>
</evidence>
<evidence type="ECO:0000313" key="8">
    <source>
        <dbReference type="EMBL" id="PKA58994.1"/>
    </source>
</evidence>
<sequence>MTTYGTNPSSAGDSPSLGFISRAKERGKSALASRRPWREMVHSHGFSLPPSLGEAYLRIRTNAAYFAVNYAIVVLLIVFLRLLWHPVSLIVFTVMMAAWLFFYFLRDQPLVLLGRTIDESIVLIGLSVVTLVLLLLTNATANILSSLSTGLVVVLIHAVLRITDDLFLDEEATGPGRWYTAVGETASSSSPAT</sequence>
<gene>
    <name evidence="8" type="primary">PRA1F2</name>
    <name evidence="8" type="ORF">AXF42_Ash001087</name>
</gene>
<organism evidence="8 9">
    <name type="scientific">Apostasia shenzhenica</name>
    <dbReference type="NCBI Taxonomy" id="1088818"/>
    <lineage>
        <taxon>Eukaryota</taxon>
        <taxon>Viridiplantae</taxon>
        <taxon>Streptophyta</taxon>
        <taxon>Embryophyta</taxon>
        <taxon>Tracheophyta</taxon>
        <taxon>Spermatophyta</taxon>
        <taxon>Magnoliopsida</taxon>
        <taxon>Liliopsida</taxon>
        <taxon>Asparagales</taxon>
        <taxon>Orchidaceae</taxon>
        <taxon>Apostasioideae</taxon>
        <taxon>Apostasia</taxon>
    </lineage>
</organism>
<dbReference type="STRING" id="1088818.A0A2I0ATX7"/>
<evidence type="ECO:0000256" key="6">
    <source>
        <dbReference type="ARBA" id="ARBA00023136"/>
    </source>
</evidence>
<proteinExistence type="inferred from homology"/>
<evidence type="ECO:0000256" key="7">
    <source>
        <dbReference type="RuleBase" id="RU363107"/>
    </source>
</evidence>
<dbReference type="GO" id="GO:0005783">
    <property type="term" value="C:endoplasmic reticulum"/>
    <property type="evidence" value="ECO:0007669"/>
    <property type="project" value="TreeGrafter"/>
</dbReference>
<feature type="transmembrane region" description="Helical" evidence="7">
    <location>
        <begin position="143"/>
        <end position="160"/>
    </location>
</feature>
<dbReference type="Proteomes" id="UP000236161">
    <property type="component" value="Unassembled WGS sequence"/>
</dbReference>
<feature type="transmembrane region" description="Helical" evidence="7">
    <location>
        <begin position="117"/>
        <end position="137"/>
    </location>
</feature>
<dbReference type="PANTHER" id="PTHR19317">
    <property type="entry name" value="PRENYLATED RAB ACCEPTOR 1-RELATED"/>
    <property type="match status" value="1"/>
</dbReference>
<keyword evidence="6 7" id="KW-0472">Membrane</keyword>
<evidence type="ECO:0000256" key="5">
    <source>
        <dbReference type="ARBA" id="ARBA00022989"/>
    </source>
</evidence>
<dbReference type="Pfam" id="PF03208">
    <property type="entry name" value="PRA1"/>
    <property type="match status" value="1"/>
</dbReference>
<dbReference type="GO" id="GO:0016192">
    <property type="term" value="P:vesicle-mediated transport"/>
    <property type="evidence" value="ECO:0007669"/>
    <property type="project" value="TreeGrafter"/>
</dbReference>
<keyword evidence="5 7" id="KW-1133">Transmembrane helix</keyword>
<comment type="similarity">
    <text evidence="3 7">Belongs to the PRA1 family.</text>
</comment>
<comment type="function">
    <text evidence="1 7">May be involved in both secretory and endocytic intracellular trafficking in the endosomal/prevacuolar compartments.</text>
</comment>
<evidence type="ECO:0000313" key="9">
    <source>
        <dbReference type="Proteomes" id="UP000236161"/>
    </source>
</evidence>
<dbReference type="OrthoDB" id="63113at2759"/>
<keyword evidence="4 7" id="KW-0812">Transmembrane</keyword>
<evidence type="ECO:0000256" key="1">
    <source>
        <dbReference type="ARBA" id="ARBA00002501"/>
    </source>
</evidence>
<dbReference type="InterPro" id="IPR004895">
    <property type="entry name" value="Prenylated_rab_accept_PRA1"/>
</dbReference>